<organism evidence="2 3">
    <name type="scientific">Kitasatospora setae (strain ATCC 33774 / DSM 43861 / JCM 3304 / KCC A-0304 / NBRC 14216 / KM-6054)</name>
    <name type="common">Streptomyces setae</name>
    <dbReference type="NCBI Taxonomy" id="452652"/>
    <lineage>
        <taxon>Bacteria</taxon>
        <taxon>Bacillati</taxon>
        <taxon>Actinomycetota</taxon>
        <taxon>Actinomycetes</taxon>
        <taxon>Kitasatosporales</taxon>
        <taxon>Streptomycetaceae</taxon>
        <taxon>Kitasatospora</taxon>
    </lineage>
</organism>
<accession>E4MYV3</accession>
<dbReference type="Pfam" id="PF17765">
    <property type="entry name" value="MLTR_LBD"/>
    <property type="match status" value="1"/>
</dbReference>
<dbReference type="PANTHER" id="PTHR35010:SF4">
    <property type="entry name" value="BLL5781 PROTEIN"/>
    <property type="match status" value="1"/>
</dbReference>
<keyword evidence="3" id="KW-1185">Reference proteome</keyword>
<name>E4MYV3_KITSK</name>
<proteinExistence type="predicted"/>
<dbReference type="CDD" id="cd00093">
    <property type="entry name" value="HTH_XRE"/>
    <property type="match status" value="1"/>
</dbReference>
<dbReference type="PATRIC" id="fig|452652.3.peg.7038"/>
<dbReference type="KEGG" id="ksk:KSE_70040"/>
<dbReference type="AlphaFoldDB" id="E4MYV3"/>
<sequence length="274" mass="30207">MTAGPVEQAREQVQEQAREQARAGRLLAKWRRQRGFSQLELANLADVSARHIGFVETGRSQPSREMVLRLAGHLDVPARVRNSLLLAAGYAPVYPERPLDDPAMQPVLEAVRRVLRGHQPYPALVVDGRWDIVASNDAFGLFTEGVAAHLLEPPVNGLRLVLHPEGMAPRIANIGQWRDKLLARLACRAALDERLRPLYEELLGYPCARPEPEIGAPGPDDIMVPLQLRHGDVTLNFIATLATFGTAHDVTMSELVIESFFPADEHTAAYLSGS</sequence>
<dbReference type="InterPro" id="IPR041413">
    <property type="entry name" value="MLTR_LBD"/>
</dbReference>
<evidence type="ECO:0000313" key="2">
    <source>
        <dbReference type="EMBL" id="BAJ32765.1"/>
    </source>
</evidence>
<feature type="domain" description="HTH cro/C1-type" evidence="1">
    <location>
        <begin position="27"/>
        <end position="81"/>
    </location>
</feature>
<evidence type="ECO:0000313" key="3">
    <source>
        <dbReference type="Proteomes" id="UP000007076"/>
    </source>
</evidence>
<dbReference type="STRING" id="452652.KSE_70040"/>
<dbReference type="Proteomes" id="UP000007076">
    <property type="component" value="Chromosome"/>
</dbReference>
<dbReference type="Pfam" id="PF01381">
    <property type="entry name" value="HTH_3"/>
    <property type="match status" value="1"/>
</dbReference>
<dbReference type="PROSITE" id="PS50943">
    <property type="entry name" value="HTH_CROC1"/>
    <property type="match status" value="1"/>
</dbReference>
<dbReference type="PANTHER" id="PTHR35010">
    <property type="entry name" value="BLL4672 PROTEIN-RELATED"/>
    <property type="match status" value="1"/>
</dbReference>
<dbReference type="SMART" id="SM00530">
    <property type="entry name" value="HTH_XRE"/>
    <property type="match status" value="1"/>
</dbReference>
<dbReference type="eggNOG" id="COG1396">
    <property type="taxonomic scope" value="Bacteria"/>
</dbReference>
<dbReference type="HOGENOM" id="CLU_083309_0_0_11"/>
<protein>
    <submittedName>
        <fullName evidence="2">Putative transcriptional regulator</fullName>
    </submittedName>
</protein>
<dbReference type="InterPro" id="IPR001387">
    <property type="entry name" value="Cro/C1-type_HTH"/>
</dbReference>
<gene>
    <name evidence="2" type="ordered locus">KSE_70040</name>
</gene>
<evidence type="ECO:0000259" key="1">
    <source>
        <dbReference type="PROSITE" id="PS50943"/>
    </source>
</evidence>
<dbReference type="RefSeq" id="WP_014140056.1">
    <property type="nucleotide sequence ID" value="NC_016109.1"/>
</dbReference>
<dbReference type="SUPFAM" id="SSF47413">
    <property type="entry name" value="lambda repressor-like DNA-binding domains"/>
    <property type="match status" value="1"/>
</dbReference>
<dbReference type="EMBL" id="AP010968">
    <property type="protein sequence ID" value="BAJ32765.1"/>
    <property type="molecule type" value="Genomic_DNA"/>
</dbReference>
<dbReference type="GO" id="GO:0003677">
    <property type="term" value="F:DNA binding"/>
    <property type="evidence" value="ECO:0007669"/>
    <property type="project" value="InterPro"/>
</dbReference>
<reference evidence="2 3" key="1">
    <citation type="journal article" date="2010" name="DNA Res.">
        <title>Genome sequence of Kitasatospora setae NBRC 14216T: an evolutionary snapshot of the family Streptomycetaceae.</title>
        <authorList>
            <person name="Ichikawa N."/>
            <person name="Oguchi A."/>
            <person name="Ikeda H."/>
            <person name="Ishikawa J."/>
            <person name="Kitani S."/>
            <person name="Watanabe Y."/>
            <person name="Nakamura S."/>
            <person name="Katano Y."/>
            <person name="Kishi E."/>
            <person name="Sasagawa M."/>
            <person name="Ankai A."/>
            <person name="Fukui S."/>
            <person name="Hashimoto Y."/>
            <person name="Kamata S."/>
            <person name="Otoguro M."/>
            <person name="Tanikawa S."/>
            <person name="Nihira T."/>
            <person name="Horinouchi S."/>
            <person name="Ohnishi Y."/>
            <person name="Hayakawa M."/>
            <person name="Kuzuyama T."/>
            <person name="Arisawa A."/>
            <person name="Nomoto F."/>
            <person name="Miura H."/>
            <person name="Takahashi Y."/>
            <person name="Fujita N."/>
        </authorList>
    </citation>
    <scope>NUCLEOTIDE SEQUENCE [LARGE SCALE GENOMIC DNA]</scope>
    <source>
        <strain evidence="3">ATCC 33774 / DSM 43861 / JCM 3304 / KCC A-0304 / NBRC 14216 / KM-6054</strain>
    </source>
</reference>
<dbReference type="Gene3D" id="3.30.450.180">
    <property type="match status" value="1"/>
</dbReference>
<dbReference type="InterPro" id="IPR010982">
    <property type="entry name" value="Lambda_DNA-bd_dom_sf"/>
</dbReference>
<dbReference type="Gene3D" id="1.10.260.40">
    <property type="entry name" value="lambda repressor-like DNA-binding domains"/>
    <property type="match status" value="1"/>
</dbReference>